<evidence type="ECO:0000256" key="3">
    <source>
        <dbReference type="SAM" id="SignalP"/>
    </source>
</evidence>
<feature type="chain" id="PRO_5047243386" description="Thioester domain-containing protein" evidence="3">
    <location>
        <begin position="33"/>
        <end position="400"/>
    </location>
</feature>
<keyword evidence="3" id="KW-0732">Signal</keyword>
<comment type="caution">
    <text evidence="5">The sequence shown here is derived from an EMBL/GenBank/DDBJ whole genome shotgun (WGS) entry which is preliminary data.</text>
</comment>
<feature type="compositionally biased region" description="Low complexity" evidence="1">
    <location>
        <begin position="342"/>
        <end position="358"/>
    </location>
</feature>
<evidence type="ECO:0000256" key="1">
    <source>
        <dbReference type="SAM" id="MobiDB-lite"/>
    </source>
</evidence>
<name>A0ABQ4HYU5_9ACTN</name>
<proteinExistence type="predicted"/>
<dbReference type="Pfam" id="PF08341">
    <property type="entry name" value="TED"/>
    <property type="match status" value="1"/>
</dbReference>
<feature type="signal peptide" evidence="3">
    <location>
        <begin position="1"/>
        <end position="32"/>
    </location>
</feature>
<feature type="region of interest" description="Disordered" evidence="1">
    <location>
        <begin position="306"/>
        <end position="361"/>
    </location>
</feature>
<keyword evidence="2" id="KW-1133">Transmembrane helix</keyword>
<evidence type="ECO:0000313" key="6">
    <source>
        <dbReference type="Proteomes" id="UP000647017"/>
    </source>
</evidence>
<dbReference type="Proteomes" id="UP000647017">
    <property type="component" value="Unassembled WGS sequence"/>
</dbReference>
<feature type="domain" description="Thioester" evidence="4">
    <location>
        <begin position="72"/>
        <end position="188"/>
    </location>
</feature>
<feature type="transmembrane region" description="Helical" evidence="2">
    <location>
        <begin position="370"/>
        <end position="391"/>
    </location>
</feature>
<keyword evidence="6" id="KW-1185">Reference proteome</keyword>
<protein>
    <recommendedName>
        <fullName evidence="4">Thioester domain-containing protein</fullName>
    </recommendedName>
</protein>
<keyword evidence="2" id="KW-0812">Transmembrane</keyword>
<evidence type="ECO:0000259" key="4">
    <source>
        <dbReference type="Pfam" id="PF08341"/>
    </source>
</evidence>
<accession>A0ABQ4HYU5</accession>
<gene>
    <name evidence="5" type="ORF">Van01_40290</name>
</gene>
<evidence type="ECO:0000313" key="5">
    <source>
        <dbReference type="EMBL" id="GIJ10815.1"/>
    </source>
</evidence>
<organism evidence="5 6">
    <name type="scientific">Micromonospora andamanensis</name>
    <dbReference type="NCBI Taxonomy" id="1287068"/>
    <lineage>
        <taxon>Bacteria</taxon>
        <taxon>Bacillati</taxon>
        <taxon>Actinomycetota</taxon>
        <taxon>Actinomycetes</taxon>
        <taxon>Micromonosporales</taxon>
        <taxon>Micromonosporaceae</taxon>
        <taxon>Micromonospora</taxon>
    </lineage>
</organism>
<reference evidence="5 6" key="1">
    <citation type="submission" date="2021-01" db="EMBL/GenBank/DDBJ databases">
        <title>Whole genome shotgun sequence of Verrucosispora andamanensis NBRC 109075.</title>
        <authorList>
            <person name="Komaki H."/>
            <person name="Tamura T."/>
        </authorList>
    </citation>
    <scope>NUCLEOTIDE SEQUENCE [LARGE SCALE GENOMIC DNA]</scope>
    <source>
        <strain evidence="5 6">NBRC 109075</strain>
    </source>
</reference>
<feature type="compositionally biased region" description="Pro residues" evidence="1">
    <location>
        <begin position="310"/>
        <end position="341"/>
    </location>
</feature>
<sequence>MINQRGRRWARIALAAVTGGALALAAAAPAAAEDPATGVAKAVPGTSVKLLLDGKVKRTSALAIEIDGKRVPAFCIDYHTNVAIDGTYQEGTWDESQVKNLAKVQWVLTHGHPNADPAALLSAAGAVVPAGTNEQESLNLLYFGTQTAVWHFSDGIVLGDWAAGRGLISKPKYDVIKKVHDYLVGNATDQPEPKAELSIDPTTATATVGEKAGPFTVKGPAGEITLVVTGGTAVDAEGAPVATASNGGQFWLTAEGAGEVSVTASAADSVSYGRVFLYTGRKAAQKLILGGSTGATVTATAAATFTEAPSPQPSSPQPEPTTPEPTPSTPTDSPSPEPSPSTPEESPSSPAPSTSPASNDGGLPLTGAPIITAIAAGLVLLIAGAVTVLVLRRRRVHFTA</sequence>
<dbReference type="EMBL" id="BOOZ01000024">
    <property type="protein sequence ID" value="GIJ10815.1"/>
    <property type="molecule type" value="Genomic_DNA"/>
</dbReference>
<evidence type="ECO:0000256" key="2">
    <source>
        <dbReference type="SAM" id="Phobius"/>
    </source>
</evidence>
<dbReference type="InterPro" id="IPR013552">
    <property type="entry name" value="Thioester_dom"/>
</dbReference>
<keyword evidence="2" id="KW-0472">Membrane</keyword>